<keyword evidence="2" id="KW-1185">Reference proteome</keyword>
<proteinExistence type="predicted"/>
<evidence type="ECO:0000313" key="2">
    <source>
        <dbReference type="Proteomes" id="UP001501495"/>
    </source>
</evidence>
<dbReference type="InterPro" id="IPR023393">
    <property type="entry name" value="START-like_dom_sf"/>
</dbReference>
<evidence type="ECO:0000313" key="1">
    <source>
        <dbReference type="EMBL" id="GAA4119895.1"/>
    </source>
</evidence>
<organism evidence="1 2">
    <name type="scientific">Nocardioides fonticola</name>
    <dbReference type="NCBI Taxonomy" id="450363"/>
    <lineage>
        <taxon>Bacteria</taxon>
        <taxon>Bacillati</taxon>
        <taxon>Actinomycetota</taxon>
        <taxon>Actinomycetes</taxon>
        <taxon>Propionibacteriales</taxon>
        <taxon>Nocardioidaceae</taxon>
        <taxon>Nocardioides</taxon>
    </lineage>
</organism>
<comment type="caution">
    <text evidence="1">The sequence shown here is derived from an EMBL/GenBank/DDBJ whole genome shotgun (WGS) entry which is preliminary data.</text>
</comment>
<reference evidence="2" key="1">
    <citation type="journal article" date="2019" name="Int. J. Syst. Evol. Microbiol.">
        <title>The Global Catalogue of Microorganisms (GCM) 10K type strain sequencing project: providing services to taxonomists for standard genome sequencing and annotation.</title>
        <authorList>
            <consortium name="The Broad Institute Genomics Platform"/>
            <consortium name="The Broad Institute Genome Sequencing Center for Infectious Disease"/>
            <person name="Wu L."/>
            <person name="Ma J."/>
        </authorList>
    </citation>
    <scope>NUCLEOTIDE SEQUENCE [LARGE SCALE GENOMIC DNA]</scope>
    <source>
        <strain evidence="2">JCM 16703</strain>
    </source>
</reference>
<dbReference type="RefSeq" id="WP_344733518.1">
    <property type="nucleotide sequence ID" value="NZ_BAAAZH010000014.1"/>
</dbReference>
<accession>A0ABP7XJV8</accession>
<name>A0ABP7XJV8_9ACTN</name>
<protein>
    <recommendedName>
        <fullName evidence="3">SRPBCC family protein</fullName>
    </recommendedName>
</protein>
<dbReference type="Proteomes" id="UP001501495">
    <property type="component" value="Unassembled WGS sequence"/>
</dbReference>
<dbReference type="EMBL" id="BAAAZH010000014">
    <property type="protein sequence ID" value="GAA4119895.1"/>
    <property type="molecule type" value="Genomic_DNA"/>
</dbReference>
<dbReference type="Gene3D" id="3.30.530.20">
    <property type="match status" value="1"/>
</dbReference>
<dbReference type="SUPFAM" id="SSF55961">
    <property type="entry name" value="Bet v1-like"/>
    <property type="match status" value="1"/>
</dbReference>
<evidence type="ECO:0008006" key="3">
    <source>
        <dbReference type="Google" id="ProtNLM"/>
    </source>
</evidence>
<sequence length="147" mass="15790">METCFTASRILLGHTPADVWAFIRPAETSALLEPEVVRAFSVPGTGPGVGEQQIAIIGDGEHQEARLLTVVAEGEGWAETLSDEGVRIRSEVTPAGRGTRLALTAWPPEASGGGGQLTRVHLDDREHHLATYLDAYLDAVKAHLEDR</sequence>
<gene>
    <name evidence="1" type="ORF">GCM10022215_22900</name>
</gene>